<keyword evidence="7" id="KW-1185">Reference proteome</keyword>
<dbReference type="GO" id="GO:0003700">
    <property type="term" value="F:DNA-binding transcription factor activity"/>
    <property type="evidence" value="ECO:0007669"/>
    <property type="project" value="UniProtKB-UniRule"/>
</dbReference>
<evidence type="ECO:0000313" key="7">
    <source>
        <dbReference type="Proteomes" id="UP000001520"/>
    </source>
</evidence>
<dbReference type="PRINTS" id="PR00035">
    <property type="entry name" value="HTHGNTR"/>
</dbReference>
<dbReference type="SMART" id="SM00345">
    <property type="entry name" value="HTH_GNTR"/>
    <property type="match status" value="1"/>
</dbReference>
<dbReference type="SUPFAM" id="SSF64288">
    <property type="entry name" value="Chorismate lyase-like"/>
    <property type="match status" value="1"/>
</dbReference>
<dbReference type="Pfam" id="PF07702">
    <property type="entry name" value="UTRA"/>
    <property type="match status" value="1"/>
</dbReference>
<keyword evidence="2" id="KW-0238">DNA-binding</keyword>
<evidence type="ECO:0000256" key="2">
    <source>
        <dbReference type="ARBA" id="ARBA00023125"/>
    </source>
</evidence>
<keyword evidence="3" id="KW-0804">Transcription</keyword>
<dbReference type="OrthoDB" id="9808698at2"/>
<reference evidence="6 7" key="1">
    <citation type="journal article" date="2010" name="DNA Res.">
        <title>Bacterial lifestyle in a deep-sea hydrothermal vent chimney revealed by the genome sequence of the thermophilic bacterium Deferribacter desulfuricans SSM1.</title>
        <authorList>
            <person name="Takaki Y."/>
            <person name="Shimamura S."/>
            <person name="Nakagawa S."/>
            <person name="Fukuhara Y."/>
            <person name="Horikawa H."/>
            <person name="Ankai A."/>
            <person name="Harada T."/>
            <person name="Hosoyama A."/>
            <person name="Oguchi A."/>
            <person name="Fukui S."/>
            <person name="Fujita N."/>
            <person name="Takami H."/>
            <person name="Takai K."/>
        </authorList>
    </citation>
    <scope>NUCLEOTIDE SEQUENCE [LARGE SCALE GENOMIC DNA]</scope>
    <source>
        <strain evidence="7">DSM 14783 / JCM 11476 / NBRC 101012 / SSM1</strain>
    </source>
</reference>
<evidence type="ECO:0000256" key="1">
    <source>
        <dbReference type="ARBA" id="ARBA00023015"/>
    </source>
</evidence>
<dbReference type="GO" id="GO:0006547">
    <property type="term" value="P:L-histidine metabolic process"/>
    <property type="evidence" value="ECO:0007669"/>
    <property type="project" value="UniProtKB-UniRule"/>
</dbReference>
<dbReference type="PROSITE" id="PS50949">
    <property type="entry name" value="HTH_GNTR"/>
    <property type="match status" value="1"/>
</dbReference>
<dbReference type="STRING" id="639282.DEFDS_0933"/>
<gene>
    <name evidence="6" type="primary">hutC</name>
    <name evidence="6" type="ordered locus">DEFDS_0933</name>
</gene>
<dbReference type="SMART" id="SM00866">
    <property type="entry name" value="UTRA"/>
    <property type="match status" value="1"/>
</dbReference>
<accession>D3PCT2</accession>
<organism evidence="6 7">
    <name type="scientific">Deferribacter desulfuricans (strain DSM 14783 / JCM 11476 / NBRC 101012 / SSM1)</name>
    <dbReference type="NCBI Taxonomy" id="639282"/>
    <lineage>
        <taxon>Bacteria</taxon>
        <taxon>Pseudomonadati</taxon>
        <taxon>Deferribacterota</taxon>
        <taxon>Deferribacteres</taxon>
        <taxon>Deferribacterales</taxon>
        <taxon>Deferribacteraceae</taxon>
        <taxon>Deferribacter</taxon>
    </lineage>
</organism>
<dbReference type="SUPFAM" id="SSF46785">
    <property type="entry name" value="Winged helix' DNA-binding domain"/>
    <property type="match status" value="1"/>
</dbReference>
<evidence type="ECO:0000256" key="3">
    <source>
        <dbReference type="ARBA" id="ARBA00023163"/>
    </source>
</evidence>
<protein>
    <recommendedName>
        <fullName evidence="4">Histidine utilization repressor</fullName>
    </recommendedName>
</protein>
<dbReference type="CDD" id="cd07377">
    <property type="entry name" value="WHTH_GntR"/>
    <property type="match status" value="1"/>
</dbReference>
<evidence type="ECO:0000313" key="6">
    <source>
        <dbReference type="EMBL" id="BAI80405.1"/>
    </source>
</evidence>
<sequence length="248" mass="28518">MNDVIAPSYVQIKKFILNKIHSNEWKPGFKIPSENDLAKMFNVSRMTVNRAVRELTSENILKRVQGKGTYVAYESNVAEMLEIRGVIDEIEKMGKKHSLEVIEVEITIAKGEIMKLVGLDCGDKVYKSVFLHFADNEPFQIEIRYVNPKIVPDYLNVDFTKETAHQYLMRTTALTEAEHIVEAIMPDRMVCELLKISKNTPCLQLSRRTWLGNDVVTYVKFIAPGDKYKIGTRFKYAKDGSTKRESIY</sequence>
<dbReference type="InterPro" id="IPR000524">
    <property type="entry name" value="Tscrpt_reg_HTH_GntR"/>
</dbReference>
<dbReference type="RefSeq" id="WP_013007652.1">
    <property type="nucleotide sequence ID" value="NC_013939.1"/>
</dbReference>
<dbReference type="FunFam" id="1.10.10.10:FF:000079">
    <property type="entry name" value="GntR family transcriptional regulator"/>
    <property type="match status" value="1"/>
</dbReference>
<dbReference type="Gene3D" id="1.10.10.10">
    <property type="entry name" value="Winged helix-like DNA-binding domain superfamily/Winged helix DNA-binding domain"/>
    <property type="match status" value="1"/>
</dbReference>
<name>D3PCT2_DEFDS</name>
<dbReference type="HOGENOM" id="CLU_063236_0_0_0"/>
<dbReference type="PANTHER" id="PTHR44846">
    <property type="entry name" value="MANNOSYL-D-GLYCERATE TRANSPORT/METABOLISM SYSTEM REPRESSOR MNGR-RELATED"/>
    <property type="match status" value="1"/>
</dbReference>
<dbReference type="NCBIfam" id="TIGR02018">
    <property type="entry name" value="his_ut_repres"/>
    <property type="match status" value="1"/>
</dbReference>
<dbReference type="InterPro" id="IPR036390">
    <property type="entry name" value="WH_DNA-bd_sf"/>
</dbReference>
<dbReference type="GO" id="GO:0045892">
    <property type="term" value="P:negative regulation of DNA-templated transcription"/>
    <property type="evidence" value="ECO:0007669"/>
    <property type="project" value="UniProtKB-UniRule"/>
</dbReference>
<dbReference type="InterPro" id="IPR028978">
    <property type="entry name" value="Chorismate_lyase_/UTRA_dom_sf"/>
</dbReference>
<keyword evidence="1" id="KW-0805">Transcription regulation</keyword>
<dbReference type="KEGG" id="ddf:DEFDS_0933"/>
<dbReference type="InterPro" id="IPR010248">
    <property type="entry name" value="His_ut_repres"/>
</dbReference>
<dbReference type="InterPro" id="IPR036388">
    <property type="entry name" value="WH-like_DNA-bd_sf"/>
</dbReference>
<dbReference type="PANTHER" id="PTHR44846:SF16">
    <property type="entry name" value="TRANSCRIPTIONAL REGULATOR PHNF-RELATED"/>
    <property type="match status" value="1"/>
</dbReference>
<dbReference type="EMBL" id="AP011529">
    <property type="protein sequence ID" value="BAI80405.1"/>
    <property type="molecule type" value="Genomic_DNA"/>
</dbReference>
<evidence type="ECO:0000259" key="5">
    <source>
        <dbReference type="PROSITE" id="PS50949"/>
    </source>
</evidence>
<dbReference type="Gene3D" id="3.40.1410.10">
    <property type="entry name" value="Chorismate lyase-like"/>
    <property type="match status" value="1"/>
</dbReference>
<dbReference type="Pfam" id="PF00392">
    <property type="entry name" value="GntR"/>
    <property type="match status" value="1"/>
</dbReference>
<dbReference type="AlphaFoldDB" id="D3PCT2"/>
<feature type="domain" description="HTH gntR-type" evidence="5">
    <location>
        <begin position="6"/>
        <end position="74"/>
    </location>
</feature>
<evidence type="ECO:0000256" key="4">
    <source>
        <dbReference type="NCBIfam" id="TIGR02018"/>
    </source>
</evidence>
<dbReference type="InterPro" id="IPR011663">
    <property type="entry name" value="UTRA"/>
</dbReference>
<dbReference type="InterPro" id="IPR050679">
    <property type="entry name" value="Bact_HTH_transcr_reg"/>
</dbReference>
<dbReference type="eggNOG" id="COG2188">
    <property type="taxonomic scope" value="Bacteria"/>
</dbReference>
<dbReference type="Proteomes" id="UP000001520">
    <property type="component" value="Chromosome"/>
</dbReference>
<dbReference type="GO" id="GO:0003677">
    <property type="term" value="F:DNA binding"/>
    <property type="evidence" value="ECO:0007669"/>
    <property type="project" value="UniProtKB-UniRule"/>
</dbReference>
<proteinExistence type="predicted"/>